<sequence length="373" mass="41859">MQRPSITANQLLVTIFIFEIGSAILLDAAKGAKQDAWIAILLGFTLSIPVIVLYLVLMKKNPELTLSNQLKKGFGKYAGMVFSFAYMLYFLYISARVLRDFGELLIISAYDDTSMIVINSFMILCVIYFSLKSFQVVAKLNIILFVLIWAPFVVIILFEVLSNLVHLEYVKPVLGNGWMPVWNAAFPTVLTFPYGEMVVFLMIYPLLDKKHKAVKLTFVSLLLVTFVLTTTAFLHVAVLGPAMVERSMFPILTTVSLVSISDFIERLDSFVVILMIVTGFMKVFIFFYGATRIAEETMPTLTMKQISLTFGIFVILLSVLIAPDYIEHIEEGIRVVPYYLHLPFQIGLPVLLLASLLIKDFLAKRQAAGGKSG</sequence>
<evidence type="ECO:0000256" key="5">
    <source>
        <dbReference type="ARBA" id="ARBA00022692"/>
    </source>
</evidence>
<dbReference type="InterPro" id="IPR004761">
    <property type="entry name" value="Spore_GerAB"/>
</dbReference>
<dbReference type="GO" id="GO:0016020">
    <property type="term" value="C:membrane"/>
    <property type="evidence" value="ECO:0007669"/>
    <property type="project" value="UniProtKB-SubCell"/>
</dbReference>
<feature type="transmembrane region" description="Helical" evidence="8">
    <location>
        <begin position="216"/>
        <end position="238"/>
    </location>
</feature>
<dbReference type="PANTHER" id="PTHR34975:SF2">
    <property type="entry name" value="SPORE GERMINATION PROTEIN A2"/>
    <property type="match status" value="1"/>
</dbReference>
<feature type="transmembrane region" description="Helical" evidence="8">
    <location>
        <begin position="338"/>
        <end position="358"/>
    </location>
</feature>
<evidence type="ECO:0000256" key="1">
    <source>
        <dbReference type="ARBA" id="ARBA00004141"/>
    </source>
</evidence>
<dbReference type="OrthoDB" id="1891864at2"/>
<reference evidence="9 10" key="1">
    <citation type="journal article" date="2005" name="Int. J. Syst. Evol. Microbiol.">
        <title>Bacillus cibi sp. nov., isolated from jeotgal, a traditional Korean fermented seafood.</title>
        <authorList>
            <person name="Yoon J.H."/>
            <person name="Lee C.H."/>
            <person name="Oh T.K."/>
        </authorList>
    </citation>
    <scope>NUCLEOTIDE SEQUENCE [LARGE SCALE GENOMIC DNA]</scope>
    <source>
        <strain evidence="9 10">DSM 16189</strain>
    </source>
</reference>
<evidence type="ECO:0000256" key="8">
    <source>
        <dbReference type="SAM" id="Phobius"/>
    </source>
</evidence>
<feature type="transmembrane region" description="Helical" evidence="8">
    <location>
        <begin position="181"/>
        <end position="204"/>
    </location>
</feature>
<dbReference type="AlphaFoldDB" id="A0A084GIN6"/>
<comment type="caution">
    <text evidence="9">The sequence shown here is derived from an EMBL/GenBank/DDBJ whole genome shotgun (WGS) entry which is preliminary data.</text>
</comment>
<evidence type="ECO:0000256" key="2">
    <source>
        <dbReference type="ARBA" id="ARBA00007998"/>
    </source>
</evidence>
<comment type="similarity">
    <text evidence="2">Belongs to the amino acid-polyamine-organocation (APC) superfamily. Spore germination protein (SGP) (TC 2.A.3.9) family.</text>
</comment>
<evidence type="ECO:0000256" key="3">
    <source>
        <dbReference type="ARBA" id="ARBA00022448"/>
    </source>
</evidence>
<evidence type="ECO:0000256" key="4">
    <source>
        <dbReference type="ARBA" id="ARBA00022544"/>
    </source>
</evidence>
<keyword evidence="7 8" id="KW-0472">Membrane</keyword>
<dbReference type="Proteomes" id="UP000028549">
    <property type="component" value="Unassembled WGS sequence"/>
</dbReference>
<feature type="transmembrane region" description="Helical" evidence="8">
    <location>
        <begin position="12"/>
        <end position="30"/>
    </location>
</feature>
<protein>
    <submittedName>
        <fullName evidence="9">Uncharacterized protein</fullName>
    </submittedName>
</protein>
<keyword evidence="5 8" id="KW-0812">Transmembrane</keyword>
<keyword evidence="10" id="KW-1185">Reference proteome</keyword>
<evidence type="ECO:0000313" key="9">
    <source>
        <dbReference type="EMBL" id="KEZ47198.1"/>
    </source>
</evidence>
<dbReference type="PANTHER" id="PTHR34975">
    <property type="entry name" value="SPORE GERMINATION PROTEIN A2"/>
    <property type="match status" value="1"/>
</dbReference>
<dbReference type="Pfam" id="PF03845">
    <property type="entry name" value="Spore_permease"/>
    <property type="match status" value="1"/>
</dbReference>
<feature type="transmembrane region" description="Helical" evidence="8">
    <location>
        <begin position="270"/>
        <end position="294"/>
    </location>
</feature>
<gene>
    <name evidence="9" type="ORF">GS18_0220350</name>
</gene>
<feature type="transmembrane region" description="Helical" evidence="8">
    <location>
        <begin position="115"/>
        <end position="131"/>
    </location>
</feature>
<feature type="transmembrane region" description="Helical" evidence="8">
    <location>
        <begin position="36"/>
        <end position="57"/>
    </location>
</feature>
<dbReference type="RefSeq" id="WP_029567200.1">
    <property type="nucleotide sequence ID" value="NZ_JNVC02000024.1"/>
</dbReference>
<keyword evidence="4" id="KW-0309">Germination</keyword>
<evidence type="ECO:0000256" key="6">
    <source>
        <dbReference type="ARBA" id="ARBA00022989"/>
    </source>
</evidence>
<name>A0A084GIN6_METID</name>
<organism evidence="9 10">
    <name type="scientific">Metabacillus indicus</name>
    <name type="common">Bacillus indicus</name>
    <dbReference type="NCBI Taxonomy" id="246786"/>
    <lineage>
        <taxon>Bacteria</taxon>
        <taxon>Bacillati</taxon>
        <taxon>Bacillota</taxon>
        <taxon>Bacilli</taxon>
        <taxon>Bacillales</taxon>
        <taxon>Bacillaceae</taxon>
        <taxon>Metabacillus</taxon>
    </lineage>
</organism>
<keyword evidence="6 8" id="KW-1133">Transmembrane helix</keyword>
<comment type="subcellular location">
    <subcellularLocation>
        <location evidence="1">Membrane</location>
        <topology evidence="1">Multi-pass membrane protein</topology>
    </subcellularLocation>
</comment>
<dbReference type="GO" id="GO:0009847">
    <property type="term" value="P:spore germination"/>
    <property type="evidence" value="ECO:0007669"/>
    <property type="project" value="InterPro"/>
</dbReference>
<accession>A0A084GIN6</accession>
<feature type="transmembrane region" description="Helical" evidence="8">
    <location>
        <begin position="306"/>
        <end position="326"/>
    </location>
</feature>
<evidence type="ECO:0000256" key="7">
    <source>
        <dbReference type="ARBA" id="ARBA00023136"/>
    </source>
</evidence>
<evidence type="ECO:0000313" key="10">
    <source>
        <dbReference type="Proteomes" id="UP000028549"/>
    </source>
</evidence>
<dbReference type="NCBIfam" id="TIGR00912">
    <property type="entry name" value="2A0309"/>
    <property type="match status" value="1"/>
</dbReference>
<proteinExistence type="inferred from homology"/>
<dbReference type="EMBL" id="JNVC02000024">
    <property type="protein sequence ID" value="KEZ47198.1"/>
    <property type="molecule type" value="Genomic_DNA"/>
</dbReference>
<feature type="transmembrane region" description="Helical" evidence="8">
    <location>
        <begin position="77"/>
        <end position="95"/>
    </location>
</feature>
<feature type="transmembrane region" description="Helical" evidence="8">
    <location>
        <begin position="143"/>
        <end position="161"/>
    </location>
</feature>
<keyword evidence="3" id="KW-0813">Transport</keyword>
<dbReference type="STRING" id="246786.GS18_0220350"/>